<keyword evidence="12" id="KW-1185">Reference proteome</keyword>
<dbReference type="AlphaFoldDB" id="G4ZDV1"/>
<dbReference type="GeneID" id="20658246"/>
<dbReference type="RefSeq" id="XP_009528088.1">
    <property type="nucleotide sequence ID" value="XM_009529793.1"/>
</dbReference>
<evidence type="ECO:0000256" key="5">
    <source>
        <dbReference type="ARBA" id="ARBA00022692"/>
    </source>
</evidence>
<dbReference type="Proteomes" id="UP000002640">
    <property type="component" value="Unassembled WGS sequence"/>
</dbReference>
<evidence type="ECO:0000256" key="2">
    <source>
        <dbReference type="ARBA" id="ARBA00004606"/>
    </source>
</evidence>
<dbReference type="GO" id="GO:0000139">
    <property type="term" value="C:Golgi membrane"/>
    <property type="evidence" value="ECO:0007669"/>
    <property type="project" value="UniProtKB-SubCell"/>
</dbReference>
<evidence type="ECO:0000313" key="11">
    <source>
        <dbReference type="EMBL" id="EGZ19030.1"/>
    </source>
</evidence>
<keyword evidence="5" id="KW-0812">Transmembrane</keyword>
<evidence type="ECO:0000256" key="9">
    <source>
        <dbReference type="ARBA" id="ARBA00023136"/>
    </source>
</evidence>
<name>G4ZDV1_PHYSP</name>
<evidence type="ECO:0000256" key="4">
    <source>
        <dbReference type="ARBA" id="ARBA00022679"/>
    </source>
</evidence>
<dbReference type="PANTHER" id="PTHR31646">
    <property type="entry name" value="ALPHA-1,2-MANNOSYLTRANSFERASE MNN2"/>
    <property type="match status" value="1"/>
</dbReference>
<dbReference type="PANTHER" id="PTHR31646:SF1">
    <property type="entry name" value="ALPHA-1,2-MANNOSYLTRANSFERASE MNN2"/>
    <property type="match status" value="1"/>
</dbReference>
<keyword evidence="9" id="KW-0472">Membrane</keyword>
<dbReference type="STRING" id="1094619.G4ZDV1"/>
<dbReference type="Gene3D" id="3.90.550.10">
    <property type="entry name" value="Spore Coat Polysaccharide Biosynthesis Protein SpsA, Chain A"/>
    <property type="match status" value="1"/>
</dbReference>
<dbReference type="OMA" id="PVNYHIE"/>
<evidence type="ECO:0000256" key="10">
    <source>
        <dbReference type="ARBA" id="ARBA00037847"/>
    </source>
</evidence>
<protein>
    <submittedName>
        <fullName evidence="11">Uncharacterized protein</fullName>
    </submittedName>
</protein>
<keyword evidence="6" id="KW-0735">Signal-anchor</keyword>
<gene>
    <name evidence="11" type="ORF">PHYSODRAFT_503581</name>
</gene>
<keyword evidence="7" id="KW-1133">Transmembrane helix</keyword>
<dbReference type="InterPro" id="IPR029044">
    <property type="entry name" value="Nucleotide-diphossugar_trans"/>
</dbReference>
<keyword evidence="4" id="KW-0808">Transferase</keyword>
<organism evidence="11 12">
    <name type="scientific">Phytophthora sojae (strain P6497)</name>
    <name type="common">Soybean stem and root rot agent</name>
    <name type="synonym">Phytophthora megasperma f. sp. glycines</name>
    <dbReference type="NCBI Taxonomy" id="1094619"/>
    <lineage>
        <taxon>Eukaryota</taxon>
        <taxon>Sar</taxon>
        <taxon>Stramenopiles</taxon>
        <taxon>Oomycota</taxon>
        <taxon>Peronosporomycetes</taxon>
        <taxon>Peronosporales</taxon>
        <taxon>Peronosporaceae</taxon>
        <taxon>Phytophthora</taxon>
    </lineage>
</organism>
<reference evidence="11 12" key="1">
    <citation type="journal article" date="2006" name="Science">
        <title>Phytophthora genome sequences uncover evolutionary origins and mechanisms of pathogenesis.</title>
        <authorList>
            <person name="Tyler B.M."/>
            <person name="Tripathy S."/>
            <person name="Zhang X."/>
            <person name="Dehal P."/>
            <person name="Jiang R.H."/>
            <person name="Aerts A."/>
            <person name="Arredondo F.D."/>
            <person name="Baxter L."/>
            <person name="Bensasson D."/>
            <person name="Beynon J.L."/>
            <person name="Chapman J."/>
            <person name="Damasceno C.M."/>
            <person name="Dorrance A.E."/>
            <person name="Dou D."/>
            <person name="Dickerman A.W."/>
            <person name="Dubchak I.L."/>
            <person name="Garbelotto M."/>
            <person name="Gijzen M."/>
            <person name="Gordon S.G."/>
            <person name="Govers F."/>
            <person name="Grunwald N.J."/>
            <person name="Huang W."/>
            <person name="Ivors K.L."/>
            <person name="Jones R.W."/>
            <person name="Kamoun S."/>
            <person name="Krampis K."/>
            <person name="Lamour K.H."/>
            <person name="Lee M.K."/>
            <person name="McDonald W.H."/>
            <person name="Medina M."/>
            <person name="Meijer H.J."/>
            <person name="Nordberg E.K."/>
            <person name="Maclean D.J."/>
            <person name="Ospina-Giraldo M.D."/>
            <person name="Morris P.F."/>
            <person name="Phuntumart V."/>
            <person name="Putnam N.H."/>
            <person name="Rash S."/>
            <person name="Rose J.K."/>
            <person name="Sakihama Y."/>
            <person name="Salamov A.A."/>
            <person name="Savidor A."/>
            <person name="Scheuring C.F."/>
            <person name="Smith B.M."/>
            <person name="Sobral B.W."/>
            <person name="Terry A."/>
            <person name="Torto-Alalibo T.A."/>
            <person name="Win J."/>
            <person name="Xu Z."/>
            <person name="Zhang H."/>
            <person name="Grigoriev I.V."/>
            <person name="Rokhsar D.S."/>
            <person name="Boore J.L."/>
        </authorList>
    </citation>
    <scope>NUCLEOTIDE SEQUENCE [LARGE SCALE GENOMIC DNA]</scope>
    <source>
        <strain evidence="11 12">P6497</strain>
    </source>
</reference>
<comment type="subcellular location">
    <subcellularLocation>
        <location evidence="10">Endomembrane system</location>
        <topology evidence="10">Single-pass membrane protein</topology>
    </subcellularLocation>
    <subcellularLocation>
        <location evidence="1">Golgi apparatus membrane</location>
    </subcellularLocation>
    <subcellularLocation>
        <location evidence="2">Membrane</location>
        <topology evidence="2">Single-pass type II membrane protein</topology>
    </subcellularLocation>
</comment>
<accession>G4ZDV1</accession>
<sequence length="609" mass="69942">MEAAPWARRWRPHFLQTLLLGSMLYAALVLGWAMTNMHSSGSQANSMSMEFETVLEQVQRPMTHVLQKVKDTVEEIRRTPSPEELEAVAHADSVPNLPGGQLQWRNLTCLGWRATSGCKPDGPRVVAKDSSCEEEVPEGSSGYCEVQDANTGESFRVMRRTCASYKKSQVFRCVDAPQFANYHVEAMNAVRDALAAGSAPPNVAQNEEAQDGIVMVVYPKLIASAYATIRTLRDVLGCRLPIEVWFRQDEIDRVPRALTPLQQLAQNDTVGDIIFREINDSEAVRFGAKVFALYNSDFDRILFLDADNVPVRDPTYLFQSPEFERTGAVFWPDYWHPQYTIFYLHGDSLLWELLDMPYVDMFEQESGQLLIDRRRHAAPLELVRFFTFYKPNPIEQLKLLWGDKDLFRFAWIKLNVPFYMVQTPPGVAGAVNGTSFCGMTMVQYDAQGDVLFLHRNAKKLTGEVLYKPVNYHIEARKRIRSRLIKQGIHRIPTVEEVEGEVRTIRKTPPPRLEPAEPDGMADQAIWTHLLSFRKDAPRYEYKVKSYYAAPDFKERQRCYGERDYKRAKYFEMQEFAHLSFSGLETHVRRFAMEAARIRRGNAKLPWLAT</sequence>
<evidence type="ECO:0000256" key="6">
    <source>
        <dbReference type="ARBA" id="ARBA00022968"/>
    </source>
</evidence>
<evidence type="ECO:0000256" key="3">
    <source>
        <dbReference type="ARBA" id="ARBA00009105"/>
    </source>
</evidence>
<evidence type="ECO:0000256" key="8">
    <source>
        <dbReference type="ARBA" id="ARBA00023034"/>
    </source>
</evidence>
<evidence type="ECO:0000256" key="7">
    <source>
        <dbReference type="ARBA" id="ARBA00022989"/>
    </source>
</evidence>
<proteinExistence type="inferred from homology"/>
<dbReference type="GO" id="GO:0000026">
    <property type="term" value="F:alpha-1,2-mannosyltransferase activity"/>
    <property type="evidence" value="ECO:0007669"/>
    <property type="project" value="TreeGrafter"/>
</dbReference>
<dbReference type="GO" id="GO:0046354">
    <property type="term" value="P:mannan biosynthetic process"/>
    <property type="evidence" value="ECO:0007669"/>
    <property type="project" value="TreeGrafter"/>
</dbReference>
<keyword evidence="8" id="KW-0333">Golgi apparatus</keyword>
<evidence type="ECO:0000313" key="12">
    <source>
        <dbReference type="Proteomes" id="UP000002640"/>
    </source>
</evidence>
<dbReference type="KEGG" id="psoj:PHYSODRAFT_503581"/>
<comment type="similarity">
    <text evidence="3">Belongs to the MNN1/MNT family.</text>
</comment>
<dbReference type="SUPFAM" id="SSF53448">
    <property type="entry name" value="Nucleotide-diphospho-sugar transferases"/>
    <property type="match status" value="1"/>
</dbReference>
<dbReference type="SMR" id="G4ZDV1"/>
<dbReference type="EMBL" id="JH159154">
    <property type="protein sequence ID" value="EGZ19030.1"/>
    <property type="molecule type" value="Genomic_DNA"/>
</dbReference>
<dbReference type="InterPro" id="IPR022751">
    <property type="entry name" value="Alpha_mannosyltransferase"/>
</dbReference>
<evidence type="ECO:0000256" key="1">
    <source>
        <dbReference type="ARBA" id="ARBA00004394"/>
    </source>
</evidence>
<dbReference type="InParanoid" id="G4ZDV1"/>
<dbReference type="Pfam" id="PF11051">
    <property type="entry name" value="Mannosyl_trans3"/>
    <property type="match status" value="1"/>
</dbReference>